<sequence length="913" mass="104176">MLLNSFRVQHVLPFHHHSIENLEVFSLRRKRSKLGPRKKMTTTTRVKQTPPIMADLSNGKYLNSKPVKLALAEKLDMMRTNMSVKLVAMVSVRHHKACAGEMVKNVINNFKPQRQSKGVVMQLVSTVIDNRSLEPKLSKEAVLEWSNERRLIGADECGTHEVEFEVDSDFGIPVGVTVINNYETEFFLESITIERCVHFGCKSWIQPNTLHPEKRIFFTNKAYLPGETPIGLKNLREQKLKEKRGDGTGMRISSENIYDYDVYDDLGDPDKGDEYKRPTLGGPINPHPRRCRTGRPSTSIDVTAESRLPEFESIYVPRDEELEDSKRETVDKGKFKGTLRNIVPSLLHNINSGSDEVSELDNIFKEPSQYFGMKKSQQQSLPKIFNNLQGTIDEFFKFDPPKISSTGTSYFLRDDEFARQMLAGINPLSIEIFKEFPPKSKLDPSIYGPLESALKEEHIKDQLDGMNLQQALKENKLFILDYHDFYLPFLDRINALEDRKTYATRTLFFLTQVGTLKPIAIELTLPPKDLNNNPSKRVLTPPVDATSNWLWQLAKAHVCSNDAGVHQLVHHWLRTHACMEPFIIATHRQLSEIHPVFKLLHPHMRYTLKINAMARETLINAGGVIESDFTPAKYCMQISCAAYRDWWRFDLESLPADLIRRGVAVPDASQPNGVRLLIEDYPYASDGLLIWSSIEKLVRTYVNYYYKDSKAISSDHELQSWYKESINLGHADLKDAPWWPKLETPNDLMFILSTIIWIVSAQHAALNFGQYPFGGYVPTRPPLMRRLIPSENDPEDYASFVNNPKKYFASSLPSFFQATKFMAVIDIISAHSPDEEYIGDRNDLSSWVGDPEIIDAFYEFLVEIRSIEKEIEKRNSNPELRNRCGAGVSPYELLIPSSGPGTTGRGVPKSITV</sequence>
<dbReference type="GO" id="GO:0006633">
    <property type="term" value="P:fatty acid biosynthetic process"/>
    <property type="evidence" value="ECO:0007669"/>
    <property type="project" value="UniProtKB-KW"/>
</dbReference>
<dbReference type="GO" id="GO:0005737">
    <property type="term" value="C:cytoplasm"/>
    <property type="evidence" value="ECO:0007669"/>
    <property type="project" value="UniProtKB-SubCell"/>
</dbReference>
<name>A0AAE1MEZ7_9FABA</name>
<evidence type="ECO:0000256" key="13">
    <source>
        <dbReference type="ARBA" id="ARBA00023160"/>
    </source>
</evidence>
<keyword evidence="8" id="KW-0276">Fatty acid metabolism</keyword>
<evidence type="ECO:0000256" key="11">
    <source>
        <dbReference type="ARBA" id="ARBA00023004"/>
    </source>
</evidence>
<dbReference type="Pfam" id="PF01477">
    <property type="entry name" value="PLAT"/>
    <property type="match status" value="1"/>
</dbReference>
<dbReference type="AlphaFoldDB" id="A0AAE1MEZ7"/>
<dbReference type="Gene3D" id="1.20.245.10">
    <property type="entry name" value="Lipoxygenase-1, Domain 5"/>
    <property type="match status" value="1"/>
</dbReference>
<dbReference type="InterPro" id="IPR036226">
    <property type="entry name" value="LipOase_C_sf"/>
</dbReference>
<dbReference type="InterPro" id="IPR001024">
    <property type="entry name" value="PLAT/LH2_dom"/>
</dbReference>
<comment type="subcellular location">
    <subcellularLocation>
        <location evidence="2">Cytoplasm</location>
    </subcellularLocation>
</comment>
<evidence type="ECO:0000256" key="14">
    <source>
        <dbReference type="RuleBase" id="RU003974"/>
    </source>
</evidence>
<keyword evidence="19" id="KW-1185">Reference proteome</keyword>
<evidence type="ECO:0000256" key="5">
    <source>
        <dbReference type="ARBA" id="ARBA00022516"/>
    </source>
</evidence>
<evidence type="ECO:0000259" key="17">
    <source>
        <dbReference type="PROSITE" id="PS51393"/>
    </source>
</evidence>
<protein>
    <recommendedName>
        <fullName evidence="15">Lipoxygenase</fullName>
        <ecNumber evidence="15">1.13.11.-</ecNumber>
    </recommendedName>
</protein>
<evidence type="ECO:0000256" key="16">
    <source>
        <dbReference type="SAM" id="MobiDB-lite"/>
    </source>
</evidence>
<keyword evidence="9 14" id="KW-0223">Dioxygenase</keyword>
<keyword evidence="10 14" id="KW-0560">Oxidoreductase</keyword>
<gene>
    <name evidence="18" type="ORF">QN277_006116</name>
</gene>
<dbReference type="PANTHER" id="PTHR11771">
    <property type="entry name" value="LIPOXYGENASE"/>
    <property type="match status" value="1"/>
</dbReference>
<dbReference type="GO" id="GO:0034440">
    <property type="term" value="P:lipid oxidation"/>
    <property type="evidence" value="ECO:0007669"/>
    <property type="project" value="InterPro"/>
</dbReference>
<keyword evidence="6 14" id="KW-0479">Metal-binding</keyword>
<evidence type="ECO:0000256" key="2">
    <source>
        <dbReference type="ARBA" id="ARBA00004496"/>
    </source>
</evidence>
<dbReference type="Gene3D" id="3.10.450.60">
    <property type="match status" value="1"/>
</dbReference>
<evidence type="ECO:0000256" key="9">
    <source>
        <dbReference type="ARBA" id="ARBA00022964"/>
    </source>
</evidence>
<evidence type="ECO:0000256" key="12">
    <source>
        <dbReference type="ARBA" id="ARBA00023098"/>
    </source>
</evidence>
<dbReference type="EC" id="1.13.11.-" evidence="15"/>
<evidence type="ECO:0000256" key="6">
    <source>
        <dbReference type="ARBA" id="ARBA00022723"/>
    </source>
</evidence>
<dbReference type="GO" id="GO:0016702">
    <property type="term" value="F:oxidoreductase activity, acting on single donors with incorporation of molecular oxygen, incorporation of two atoms of oxygen"/>
    <property type="evidence" value="ECO:0007669"/>
    <property type="project" value="InterPro"/>
</dbReference>
<keyword evidence="12" id="KW-0443">Lipid metabolism</keyword>
<evidence type="ECO:0000313" key="18">
    <source>
        <dbReference type="EMBL" id="KAK4259823.1"/>
    </source>
</evidence>
<reference evidence="18" key="1">
    <citation type="submission" date="2023-10" db="EMBL/GenBank/DDBJ databases">
        <title>Chromosome-level genome of the transformable northern wattle, Acacia crassicarpa.</title>
        <authorList>
            <person name="Massaro I."/>
            <person name="Sinha N.R."/>
            <person name="Poethig S."/>
            <person name="Leichty A.R."/>
        </authorList>
    </citation>
    <scope>NUCLEOTIDE SEQUENCE</scope>
    <source>
        <strain evidence="18">Acra3RX</strain>
        <tissue evidence="18">Leaf</tissue>
    </source>
</reference>
<dbReference type="Gene3D" id="4.10.372.10">
    <property type="entry name" value="Lipoxygenase-1, Domain 3"/>
    <property type="match status" value="1"/>
</dbReference>
<feature type="region of interest" description="Disordered" evidence="16">
    <location>
        <begin position="270"/>
        <end position="297"/>
    </location>
</feature>
<feature type="domain" description="Lipoxygenase" evidence="17">
    <location>
        <begin position="222"/>
        <end position="913"/>
    </location>
</feature>
<dbReference type="EMBL" id="JAWXYG010000011">
    <property type="protein sequence ID" value="KAK4259823.1"/>
    <property type="molecule type" value="Genomic_DNA"/>
</dbReference>
<dbReference type="Pfam" id="PF00305">
    <property type="entry name" value="Lipoxygenase"/>
    <property type="match status" value="1"/>
</dbReference>
<dbReference type="PROSITE" id="PS00081">
    <property type="entry name" value="LIPOXYGENASE_2"/>
    <property type="match status" value="1"/>
</dbReference>
<evidence type="ECO:0000256" key="3">
    <source>
        <dbReference type="ARBA" id="ARBA00009419"/>
    </source>
</evidence>
<dbReference type="PRINTS" id="PR00468">
    <property type="entry name" value="PLTLPOXGNASE"/>
</dbReference>
<comment type="caution">
    <text evidence="18">The sequence shown here is derived from an EMBL/GenBank/DDBJ whole genome shotgun (WGS) entry which is preliminary data.</text>
</comment>
<dbReference type="InterPro" id="IPR027433">
    <property type="entry name" value="Lipoxygenase_dom_3"/>
</dbReference>
<keyword evidence="13 15" id="KW-0275">Fatty acid biosynthesis</keyword>
<evidence type="ECO:0000256" key="1">
    <source>
        <dbReference type="ARBA" id="ARBA00001962"/>
    </source>
</evidence>
<evidence type="ECO:0000256" key="4">
    <source>
        <dbReference type="ARBA" id="ARBA00022490"/>
    </source>
</evidence>
<comment type="function">
    <text evidence="15">Plant lipoxygenase may be involved in a number of diverse aspects of plant physiology including growth and development, pest resistance, and senescence or responses to wounding.</text>
</comment>
<dbReference type="SMART" id="SM00308">
    <property type="entry name" value="LH2"/>
    <property type="match status" value="1"/>
</dbReference>
<dbReference type="Proteomes" id="UP001293593">
    <property type="component" value="Unassembled WGS sequence"/>
</dbReference>
<dbReference type="PROSITE" id="PS00711">
    <property type="entry name" value="LIPOXYGENASE_1"/>
    <property type="match status" value="1"/>
</dbReference>
<comment type="cofactor">
    <cofactor evidence="1 14">
        <name>Fe cation</name>
        <dbReference type="ChEBI" id="CHEBI:24875"/>
    </cofactor>
</comment>
<proteinExistence type="inferred from homology"/>
<dbReference type="PROSITE" id="PS51393">
    <property type="entry name" value="LIPOXYGENASE_3"/>
    <property type="match status" value="1"/>
</dbReference>
<dbReference type="InterPro" id="IPR036392">
    <property type="entry name" value="PLAT/LH2_dom_sf"/>
</dbReference>
<dbReference type="FunFam" id="1.20.245.10:FF:000002">
    <property type="entry name" value="Lipoxygenase"/>
    <property type="match status" value="1"/>
</dbReference>
<dbReference type="Gene3D" id="4.10.375.10">
    <property type="entry name" value="Lipoxygenase-1, Domain 2"/>
    <property type="match status" value="1"/>
</dbReference>
<dbReference type="InterPro" id="IPR020833">
    <property type="entry name" value="LipOase_Fe_BS"/>
</dbReference>
<comment type="similarity">
    <text evidence="3 14">Belongs to the lipoxygenase family.</text>
</comment>
<dbReference type="InterPro" id="IPR000907">
    <property type="entry name" value="LipOase"/>
</dbReference>
<keyword evidence="4" id="KW-0963">Cytoplasm</keyword>
<dbReference type="FunFam" id="3.10.450.60:FF:000002">
    <property type="entry name" value="Lipoxygenase"/>
    <property type="match status" value="1"/>
</dbReference>
<keyword evidence="7 15" id="KW-0925">Oxylipin biosynthesis</keyword>
<dbReference type="Gene3D" id="2.60.60.20">
    <property type="entry name" value="PLAT/LH2 domain"/>
    <property type="match status" value="1"/>
</dbReference>
<dbReference type="InterPro" id="IPR020834">
    <property type="entry name" value="LipOase_CS"/>
</dbReference>
<dbReference type="InterPro" id="IPR001246">
    <property type="entry name" value="LipOase_plant"/>
</dbReference>
<dbReference type="PRINTS" id="PR00087">
    <property type="entry name" value="LIPOXYGENASE"/>
</dbReference>
<dbReference type="SUPFAM" id="SSF48484">
    <property type="entry name" value="Lipoxigenase"/>
    <property type="match status" value="1"/>
</dbReference>
<evidence type="ECO:0000256" key="7">
    <source>
        <dbReference type="ARBA" id="ARBA00022767"/>
    </source>
</evidence>
<comment type="pathway">
    <text evidence="15">Lipid metabolism; oxylipin biosynthesis.</text>
</comment>
<evidence type="ECO:0000256" key="15">
    <source>
        <dbReference type="RuleBase" id="RU003975"/>
    </source>
</evidence>
<organism evidence="18 19">
    <name type="scientific">Acacia crassicarpa</name>
    <name type="common">northern wattle</name>
    <dbReference type="NCBI Taxonomy" id="499986"/>
    <lineage>
        <taxon>Eukaryota</taxon>
        <taxon>Viridiplantae</taxon>
        <taxon>Streptophyta</taxon>
        <taxon>Embryophyta</taxon>
        <taxon>Tracheophyta</taxon>
        <taxon>Spermatophyta</taxon>
        <taxon>Magnoliopsida</taxon>
        <taxon>eudicotyledons</taxon>
        <taxon>Gunneridae</taxon>
        <taxon>Pentapetalae</taxon>
        <taxon>rosids</taxon>
        <taxon>fabids</taxon>
        <taxon>Fabales</taxon>
        <taxon>Fabaceae</taxon>
        <taxon>Caesalpinioideae</taxon>
        <taxon>mimosoid clade</taxon>
        <taxon>Acacieae</taxon>
        <taxon>Acacia</taxon>
    </lineage>
</organism>
<dbReference type="SUPFAM" id="SSF49723">
    <property type="entry name" value="Lipase/lipooxygenase domain (PLAT/LH2 domain)"/>
    <property type="match status" value="1"/>
</dbReference>
<dbReference type="GO" id="GO:0031408">
    <property type="term" value="P:oxylipin biosynthetic process"/>
    <property type="evidence" value="ECO:0007669"/>
    <property type="project" value="UniProtKB-UniRule"/>
</dbReference>
<accession>A0AAE1MEZ7</accession>
<evidence type="ECO:0000313" key="19">
    <source>
        <dbReference type="Proteomes" id="UP001293593"/>
    </source>
</evidence>
<dbReference type="GO" id="GO:0005506">
    <property type="term" value="F:iron ion binding"/>
    <property type="evidence" value="ECO:0007669"/>
    <property type="project" value="UniProtKB-ARBA"/>
</dbReference>
<dbReference type="InterPro" id="IPR013819">
    <property type="entry name" value="LipOase_C"/>
</dbReference>
<keyword evidence="11 14" id="KW-0408">Iron</keyword>
<evidence type="ECO:0000256" key="8">
    <source>
        <dbReference type="ARBA" id="ARBA00022832"/>
    </source>
</evidence>
<evidence type="ECO:0000256" key="10">
    <source>
        <dbReference type="ARBA" id="ARBA00023002"/>
    </source>
</evidence>
<keyword evidence="5 15" id="KW-0444">Lipid biosynthesis</keyword>